<name>A0A1N7C8C3_9RHOO</name>
<dbReference type="SUPFAM" id="SSF50249">
    <property type="entry name" value="Nucleic acid-binding proteins"/>
    <property type="match status" value="1"/>
</dbReference>
<accession>A0A1N7C8C3</accession>
<dbReference type="Pfam" id="PF01796">
    <property type="entry name" value="OB_ChsH2_C"/>
    <property type="match status" value="1"/>
</dbReference>
<dbReference type="AlphaFoldDB" id="A0A1N7C8C3"/>
<dbReference type="InterPro" id="IPR002878">
    <property type="entry name" value="ChsH2_C"/>
</dbReference>
<dbReference type="Pfam" id="PF12172">
    <property type="entry name" value="zf-ChsH2"/>
    <property type="match status" value="1"/>
</dbReference>
<sequence>MPHPVLASPDLIRFEGDTPHLVGSRCDECGEVYFPATDSCTRCTATRMSPHDVGHRGTLWSWTIQGFLPKAPYNSGETPETFRPYGVGYVEMESGIKVESRLTVADEALLQIGMPLELTLIPYRTTGEGDESEVFTFAFRPSASA</sequence>
<evidence type="ECO:0000259" key="1">
    <source>
        <dbReference type="Pfam" id="PF01796"/>
    </source>
</evidence>
<dbReference type="EMBL" id="FTMD01000022">
    <property type="protein sequence ID" value="SIR59848.1"/>
    <property type="molecule type" value="Genomic_DNA"/>
</dbReference>
<dbReference type="PANTHER" id="PTHR34075">
    <property type="entry name" value="BLR3430 PROTEIN"/>
    <property type="match status" value="1"/>
</dbReference>
<dbReference type="InterPro" id="IPR052513">
    <property type="entry name" value="Thioester_dehydratase-like"/>
</dbReference>
<organism evidence="3 4">
    <name type="scientific">Aromatoleum tolulyticum</name>
    <dbReference type="NCBI Taxonomy" id="34027"/>
    <lineage>
        <taxon>Bacteria</taxon>
        <taxon>Pseudomonadati</taxon>
        <taxon>Pseudomonadota</taxon>
        <taxon>Betaproteobacteria</taxon>
        <taxon>Rhodocyclales</taxon>
        <taxon>Rhodocyclaceae</taxon>
        <taxon>Aromatoleum</taxon>
    </lineage>
</organism>
<evidence type="ECO:0000313" key="4">
    <source>
        <dbReference type="Proteomes" id="UP000186819"/>
    </source>
</evidence>
<dbReference type="RefSeq" id="WP_076604287.1">
    <property type="nucleotide sequence ID" value="NZ_FTMD01000022.1"/>
</dbReference>
<dbReference type="Proteomes" id="UP000186819">
    <property type="component" value="Unassembled WGS sequence"/>
</dbReference>
<feature type="domain" description="ChsH2 rubredoxin-like zinc ribbon" evidence="2">
    <location>
        <begin position="17"/>
        <end position="46"/>
    </location>
</feature>
<dbReference type="InterPro" id="IPR022002">
    <property type="entry name" value="ChsH2_Znr"/>
</dbReference>
<dbReference type="Gene3D" id="6.10.30.10">
    <property type="match status" value="1"/>
</dbReference>
<gene>
    <name evidence="3" type="ORF">SAMN05421829_12261</name>
</gene>
<dbReference type="PANTHER" id="PTHR34075:SF5">
    <property type="entry name" value="BLR3430 PROTEIN"/>
    <property type="match status" value="1"/>
</dbReference>
<proteinExistence type="predicted"/>
<evidence type="ECO:0000313" key="3">
    <source>
        <dbReference type="EMBL" id="SIR59848.1"/>
    </source>
</evidence>
<keyword evidence="4" id="KW-1185">Reference proteome</keyword>
<evidence type="ECO:0000259" key="2">
    <source>
        <dbReference type="Pfam" id="PF12172"/>
    </source>
</evidence>
<reference evidence="4" key="1">
    <citation type="submission" date="2017-01" db="EMBL/GenBank/DDBJ databases">
        <authorList>
            <person name="Varghese N."/>
            <person name="Submissions S."/>
        </authorList>
    </citation>
    <scope>NUCLEOTIDE SEQUENCE [LARGE SCALE GENOMIC DNA]</scope>
    <source>
        <strain evidence="4">ATCC 51758</strain>
    </source>
</reference>
<dbReference type="InterPro" id="IPR012340">
    <property type="entry name" value="NA-bd_OB-fold"/>
</dbReference>
<protein>
    <submittedName>
        <fullName evidence="3">Uncharacterized OB-fold protein, contains Zn-ribbon domain</fullName>
    </submittedName>
</protein>
<dbReference type="OrthoDB" id="5514845at2"/>
<dbReference type="STRING" id="34027.SAMN05421829_12261"/>
<feature type="domain" description="ChsH2 C-terminal OB-fold" evidence="1">
    <location>
        <begin position="52"/>
        <end position="119"/>
    </location>
</feature>